<gene>
    <name evidence="1" type="ORF">L21SP5_02782</name>
</gene>
<accession>A0A0S2I2I2</accession>
<keyword evidence="2" id="KW-1185">Reference proteome</keyword>
<evidence type="ECO:0008006" key="3">
    <source>
        <dbReference type="Google" id="ProtNLM"/>
    </source>
</evidence>
<dbReference type="EMBL" id="CP013118">
    <property type="protein sequence ID" value="ALO16405.1"/>
    <property type="molecule type" value="Genomic_DNA"/>
</dbReference>
<sequence length="287" mass="34090">MATNYYYLISGLPELTPDDRKISFTSISLRAQLKEHLTEHDFKLVELFYLPFDHNNLLDTFFGEQQKWDNRGNFTKEHINEVTDKKHFDTVNLDQYPGYWKDFLDLMHSDCAPIDEVAASRLLSAKYYDYLETFDNEFVSKVARYQKNVANIITALNARNFGLDLEGNLVGHDEVVDALKKSQACDFGLSSALEYIDDITQIYEIENITERERKIDLHKWKYLEDLTFFNYFTVEKVIAFLLKLFIVERWYHLDEEKGKETFEEIFNEIKSEFKFPEEYTLTYGKKR</sequence>
<protein>
    <recommendedName>
        <fullName evidence="3">DUF2764 domain-containing protein</fullName>
    </recommendedName>
</protein>
<dbReference type="KEGG" id="blq:L21SP5_02782"/>
<proteinExistence type="predicted"/>
<evidence type="ECO:0000313" key="2">
    <source>
        <dbReference type="Proteomes" id="UP000064893"/>
    </source>
</evidence>
<dbReference type="Pfam" id="PF10962">
    <property type="entry name" value="DUF2764"/>
    <property type="match status" value="1"/>
</dbReference>
<dbReference type="AlphaFoldDB" id="A0A0S2I2I2"/>
<dbReference type="RefSeq" id="WP_057953779.1">
    <property type="nucleotide sequence ID" value="NZ_CP013118.1"/>
</dbReference>
<name>A0A0S2I2I2_9BACT</name>
<dbReference type="InterPro" id="IPR024492">
    <property type="entry name" value="DUF2764"/>
</dbReference>
<organism evidence="1 2">
    <name type="scientific">Salinivirga cyanobacteriivorans</name>
    <dbReference type="NCBI Taxonomy" id="1307839"/>
    <lineage>
        <taxon>Bacteria</taxon>
        <taxon>Pseudomonadati</taxon>
        <taxon>Bacteroidota</taxon>
        <taxon>Bacteroidia</taxon>
        <taxon>Bacteroidales</taxon>
        <taxon>Salinivirgaceae</taxon>
        <taxon>Salinivirga</taxon>
    </lineage>
</organism>
<reference evidence="1 2" key="1">
    <citation type="submission" date="2015-11" db="EMBL/GenBank/DDBJ databases">
        <title>Description and complete genome sequence of a novel strain predominating in hypersaline microbial mats and representing a new family of the Bacteriodetes phylum.</title>
        <authorList>
            <person name="Spring S."/>
            <person name="Bunk B."/>
            <person name="Sproer C."/>
            <person name="Klenk H.-P."/>
        </authorList>
    </citation>
    <scope>NUCLEOTIDE SEQUENCE [LARGE SCALE GENOMIC DNA]</scope>
    <source>
        <strain evidence="1 2">L21-Spi-D4</strain>
    </source>
</reference>
<evidence type="ECO:0000313" key="1">
    <source>
        <dbReference type="EMBL" id="ALO16405.1"/>
    </source>
</evidence>
<dbReference type="OrthoDB" id="9813754at2"/>
<dbReference type="STRING" id="1307839.L21SP5_02782"/>
<dbReference type="PATRIC" id="fig|1307839.3.peg.2921"/>
<dbReference type="Proteomes" id="UP000064893">
    <property type="component" value="Chromosome"/>
</dbReference>